<evidence type="ECO:0000313" key="1">
    <source>
        <dbReference type="EMBL" id="TGY86434.1"/>
    </source>
</evidence>
<reference evidence="1" key="1">
    <citation type="submission" date="2019-04" db="EMBL/GenBank/DDBJ databases">
        <title>Microbes associate with the intestines of laboratory mice.</title>
        <authorList>
            <person name="Navarre W."/>
            <person name="Wong E."/>
            <person name="Huang K."/>
            <person name="Tropini C."/>
            <person name="Ng K."/>
            <person name="Yu B."/>
        </authorList>
    </citation>
    <scope>NUCLEOTIDE SEQUENCE</scope>
    <source>
        <strain evidence="1">NM01_1-7b</strain>
    </source>
</reference>
<gene>
    <name evidence="1" type="ORF">E5329_28225</name>
</gene>
<dbReference type="Proteomes" id="UP000304953">
    <property type="component" value="Unassembled WGS sequence"/>
</dbReference>
<keyword evidence="2" id="KW-1185">Reference proteome</keyword>
<proteinExistence type="predicted"/>
<comment type="caution">
    <text evidence="1">The sequence shown here is derived from an EMBL/GenBank/DDBJ whole genome shotgun (WGS) entry which is preliminary data.</text>
</comment>
<sequence>MPKMVAAECIKLKRNSILGIVILGSFCSVILAVVQLLGAEGSQRGFQELNDGVIWNNVTLFFPALLTLMTGYTINREYIDDTMKNNLVVGVTYQKMMAAKVITNFLLMLIVAITNFVLTIIISEFLGYTFFSISTNFFRTIVTSFGCYVSVLPIVLLSSMKRNNYLGGVVLAFAVGICGIFVANTKLVNIYPLTAGLAIVHYDSKLTLYKAGWGCASIIIIFMISVAILIGGRNHDAGSA</sequence>
<protein>
    <submittedName>
        <fullName evidence="1">Uncharacterized protein</fullName>
    </submittedName>
</protein>
<organism evidence="1 2">
    <name type="scientific">Petralouisia muris</name>
    <dbReference type="NCBI Taxonomy" id="3032872"/>
    <lineage>
        <taxon>Bacteria</taxon>
        <taxon>Bacillati</taxon>
        <taxon>Bacillota</taxon>
        <taxon>Clostridia</taxon>
        <taxon>Lachnospirales</taxon>
        <taxon>Lachnospiraceae</taxon>
        <taxon>Petralouisia</taxon>
    </lineage>
</organism>
<name>A0AC61RLF0_9FIRM</name>
<accession>A0AC61RLF0</accession>
<evidence type="ECO:0000313" key="2">
    <source>
        <dbReference type="Proteomes" id="UP000304953"/>
    </source>
</evidence>
<dbReference type="EMBL" id="SRYA01000153">
    <property type="protein sequence ID" value="TGY86434.1"/>
    <property type="molecule type" value="Genomic_DNA"/>
</dbReference>